<name>A0A160N053_9GAMM</name>
<feature type="region of interest" description="Disordered" evidence="1">
    <location>
        <begin position="198"/>
        <end position="230"/>
    </location>
</feature>
<evidence type="ECO:0000313" key="4">
    <source>
        <dbReference type="Proteomes" id="UP000077255"/>
    </source>
</evidence>
<organism evidence="3 4">
    <name type="scientific">Dyella thiooxydans</name>
    <dbReference type="NCBI Taxonomy" id="445710"/>
    <lineage>
        <taxon>Bacteria</taxon>
        <taxon>Pseudomonadati</taxon>
        <taxon>Pseudomonadota</taxon>
        <taxon>Gammaproteobacteria</taxon>
        <taxon>Lysobacterales</taxon>
        <taxon>Rhodanobacteraceae</taxon>
        <taxon>Dyella</taxon>
    </lineage>
</organism>
<proteinExistence type="predicted"/>
<feature type="compositionally biased region" description="Gly residues" evidence="1">
    <location>
        <begin position="221"/>
        <end position="230"/>
    </location>
</feature>
<feature type="transmembrane region" description="Helical" evidence="2">
    <location>
        <begin position="54"/>
        <end position="75"/>
    </location>
</feature>
<keyword evidence="4" id="KW-1185">Reference proteome</keyword>
<keyword evidence="2" id="KW-1133">Transmembrane helix</keyword>
<protein>
    <submittedName>
        <fullName evidence="3">Uncharacterized protein</fullName>
    </submittedName>
</protein>
<dbReference type="PATRIC" id="fig|445710.3.peg.965"/>
<dbReference type="RefSeq" id="WP_063670907.1">
    <property type="nucleotide sequence ID" value="NZ_CP014841.1"/>
</dbReference>
<dbReference type="KEGG" id="dtx:ATSB10_09680"/>
<evidence type="ECO:0000256" key="2">
    <source>
        <dbReference type="SAM" id="Phobius"/>
    </source>
</evidence>
<evidence type="ECO:0000256" key="1">
    <source>
        <dbReference type="SAM" id="MobiDB-lite"/>
    </source>
</evidence>
<keyword evidence="2" id="KW-0472">Membrane</keyword>
<keyword evidence="2" id="KW-0812">Transmembrane</keyword>
<dbReference type="STRING" id="445710.ATSB10_09680"/>
<dbReference type="AlphaFoldDB" id="A0A160N053"/>
<sequence>MNSPAYYSLHPVAYFFDCGIGSDPTSTGPCTGTYTAAQVGQGTASIFSSGKAQVIAVGAVLLALAAILVLIRLSAAATSGRNRKGKQAEAEPLNCERCGAAINTDDEFPTSHGDLCGDCFFAAGEGALTLLPGQAMCMSCGVVVDMAEGEHWDGCPACGFNGSEEEEAMGVCSVCGVESAELVGDLFPACPDCAAESEERAIREDTDDGPSDADTYDGNPDGIGGGGVRA</sequence>
<gene>
    <name evidence="3" type="ORF">ATSB10_09680</name>
</gene>
<dbReference type="Proteomes" id="UP000077255">
    <property type="component" value="Chromosome"/>
</dbReference>
<feature type="compositionally biased region" description="Acidic residues" evidence="1">
    <location>
        <begin position="205"/>
        <end position="215"/>
    </location>
</feature>
<accession>A0A160N053</accession>
<evidence type="ECO:0000313" key="3">
    <source>
        <dbReference type="EMBL" id="AND68422.1"/>
    </source>
</evidence>
<reference evidence="3 4" key="1">
    <citation type="submission" date="2016-02" db="EMBL/GenBank/DDBJ databases">
        <title>Complete genome sequencing and analysis of ATSB10, Dyella thiooxydans isolated from rhizosphere soil of sunflower (Helianthus annuus L.).</title>
        <authorList>
            <person name="Lee Y."/>
            <person name="Hwangbo K."/>
            <person name="Chung H."/>
            <person name="Yoo J."/>
            <person name="Kim K.Y."/>
            <person name="Sa T.M."/>
            <person name="Um Y."/>
            <person name="Madhaiyan M."/>
        </authorList>
    </citation>
    <scope>NUCLEOTIDE SEQUENCE [LARGE SCALE GENOMIC DNA]</scope>
    <source>
        <strain evidence="3 4">ATSB10</strain>
    </source>
</reference>
<dbReference type="EMBL" id="CP014841">
    <property type="protein sequence ID" value="AND68422.1"/>
    <property type="molecule type" value="Genomic_DNA"/>
</dbReference>